<protein>
    <submittedName>
        <fullName evidence="2">Uncharacterized protein</fullName>
    </submittedName>
</protein>
<proteinExistence type="predicted"/>
<feature type="compositionally biased region" description="Low complexity" evidence="1">
    <location>
        <begin position="1"/>
        <end position="28"/>
    </location>
</feature>
<evidence type="ECO:0000313" key="2">
    <source>
        <dbReference type="EMBL" id="KAJ3203305.1"/>
    </source>
</evidence>
<gene>
    <name evidence="2" type="ORF">HK099_001549</name>
</gene>
<accession>A0AAD5TTU0</accession>
<evidence type="ECO:0000313" key="3">
    <source>
        <dbReference type="Proteomes" id="UP001211065"/>
    </source>
</evidence>
<evidence type="ECO:0000256" key="1">
    <source>
        <dbReference type="SAM" id="MobiDB-lite"/>
    </source>
</evidence>
<keyword evidence="3" id="KW-1185">Reference proteome</keyword>
<organism evidence="2 3">
    <name type="scientific">Clydaea vesicula</name>
    <dbReference type="NCBI Taxonomy" id="447962"/>
    <lineage>
        <taxon>Eukaryota</taxon>
        <taxon>Fungi</taxon>
        <taxon>Fungi incertae sedis</taxon>
        <taxon>Chytridiomycota</taxon>
        <taxon>Chytridiomycota incertae sedis</taxon>
        <taxon>Chytridiomycetes</taxon>
        <taxon>Lobulomycetales</taxon>
        <taxon>Lobulomycetaceae</taxon>
        <taxon>Clydaea</taxon>
    </lineage>
</organism>
<feature type="non-terminal residue" evidence="2">
    <location>
        <position position="566"/>
    </location>
</feature>
<sequence length="566" mass="61735">TTSVNSISSIDSNNKNSTKSSPRSSRANQRLSSQSFSQGNTKNLYTCNKIEEVNHSEPTLVIQQKLDLQSTKKNEASPLTSINYTTLGSNTSLQQKSIEEKRKQTLVNNDSEKKFKVSGSASVETSKLPKPTPNTLGDFSVLENNNKLNSIPYNESLKFVNSIPLNSALIGTSFTELSRIESGSVLVDNFFKDSEELISTGVNFNEKINSEVVEKFPNTKISNEKIAGVNTSINVADSSMMDSKSFLVDEKNNEKFFGQSLINGESLLNTNFFSVSSEESLKKNLNAASSIPNQLELGNKMKSSDIRSQSMQPTTAIKISLAAQIQSRSRAASAAAADRNQNRIRSMSNLSTSEHFSKSRGDVASQMGNSDSNNNLTGGGKLDNPDHLIEQLKLGLTKQQSQKNFIKQNSSSSVSNASNGKQHLMLKVSGIKPNSLTQLPHISTKSPHPPRSPFAPKVPSSSFIIDNSVLEHMEVTENSFHFETNSLENKDGGESFNFNANQKESSEKLDENFVEYLSKSSGGLFNMTSGWELQGMIGGTIGLAIIGAIIQFNCSSHRENVGHSKV</sequence>
<feature type="compositionally biased region" description="Polar residues" evidence="1">
    <location>
        <begin position="366"/>
        <end position="376"/>
    </location>
</feature>
<comment type="caution">
    <text evidence="2">The sequence shown here is derived from an EMBL/GenBank/DDBJ whole genome shotgun (WGS) entry which is preliminary data.</text>
</comment>
<feature type="region of interest" description="Disordered" evidence="1">
    <location>
        <begin position="435"/>
        <end position="456"/>
    </location>
</feature>
<dbReference type="AlphaFoldDB" id="A0AAD5TTU0"/>
<reference evidence="2" key="1">
    <citation type="submission" date="2020-05" db="EMBL/GenBank/DDBJ databases">
        <title>Phylogenomic resolution of chytrid fungi.</title>
        <authorList>
            <person name="Stajich J.E."/>
            <person name="Amses K."/>
            <person name="Simmons R."/>
            <person name="Seto K."/>
            <person name="Myers J."/>
            <person name="Bonds A."/>
            <person name="Quandt C.A."/>
            <person name="Barry K."/>
            <person name="Liu P."/>
            <person name="Grigoriev I."/>
            <person name="Longcore J.E."/>
            <person name="James T.Y."/>
        </authorList>
    </citation>
    <scope>NUCLEOTIDE SEQUENCE</scope>
    <source>
        <strain evidence="2">JEL0476</strain>
    </source>
</reference>
<name>A0AAD5TTU0_9FUNG</name>
<feature type="region of interest" description="Disordered" evidence="1">
    <location>
        <begin position="1"/>
        <end position="40"/>
    </location>
</feature>
<feature type="compositionally biased region" description="Polar residues" evidence="1">
    <location>
        <begin position="343"/>
        <end position="354"/>
    </location>
</feature>
<dbReference type="Proteomes" id="UP001211065">
    <property type="component" value="Unassembled WGS sequence"/>
</dbReference>
<dbReference type="EMBL" id="JADGJW010001447">
    <property type="protein sequence ID" value="KAJ3203305.1"/>
    <property type="molecule type" value="Genomic_DNA"/>
</dbReference>
<feature type="compositionally biased region" description="Polar residues" evidence="1">
    <location>
        <begin position="435"/>
        <end position="446"/>
    </location>
</feature>
<feature type="region of interest" description="Disordered" evidence="1">
    <location>
        <begin position="332"/>
        <end position="386"/>
    </location>
</feature>
<feature type="compositionally biased region" description="Polar residues" evidence="1">
    <location>
        <begin position="29"/>
        <end position="40"/>
    </location>
</feature>